<evidence type="ECO:0000256" key="14">
    <source>
        <dbReference type="ARBA" id="ARBA00022793"/>
    </source>
</evidence>
<name>A0ABM7HKQ0_MYCME</name>
<evidence type="ECO:0000256" key="2">
    <source>
        <dbReference type="ARBA" id="ARBA00001964"/>
    </source>
</evidence>
<dbReference type="PANTHER" id="PTHR23152:SF4">
    <property type="entry name" value="2-OXOADIPATE DEHYDROGENASE COMPLEX COMPONENT E1"/>
    <property type="match status" value="1"/>
</dbReference>
<dbReference type="InterPro" id="IPR042179">
    <property type="entry name" value="KGD_C_sf"/>
</dbReference>
<keyword evidence="18" id="KW-0456">Lyase</keyword>
<evidence type="ECO:0000256" key="25">
    <source>
        <dbReference type="ARBA" id="ARBA00033243"/>
    </source>
</evidence>
<evidence type="ECO:0000256" key="30">
    <source>
        <dbReference type="SAM" id="Coils"/>
    </source>
</evidence>
<keyword evidence="12" id="KW-0021">Allosteric enzyme</keyword>
<comment type="pathway">
    <text evidence="3">Carbohydrate metabolism; tricarboxylic acid cycle; succinyl-CoA from 2-oxoglutarate (dehydrogenase route): step 1/1.</text>
</comment>
<comment type="catalytic activity">
    <reaction evidence="26">
        <text>glyoxylate + 2-oxoglutarate + H(+) = 2-hydroxy-3-oxoadipate + CO2</text>
        <dbReference type="Rhea" id="RHEA:14341"/>
        <dbReference type="ChEBI" id="CHEBI:15378"/>
        <dbReference type="ChEBI" id="CHEBI:16526"/>
        <dbReference type="ChEBI" id="CHEBI:16810"/>
        <dbReference type="ChEBI" id="CHEBI:36655"/>
        <dbReference type="ChEBI" id="CHEBI:57712"/>
        <dbReference type="EC" id="2.2.1.5"/>
    </reaction>
</comment>
<evidence type="ECO:0000256" key="10">
    <source>
        <dbReference type="ARBA" id="ARBA00020204"/>
    </source>
</evidence>
<evidence type="ECO:0000256" key="6">
    <source>
        <dbReference type="ARBA" id="ARBA00012226"/>
    </source>
</evidence>
<dbReference type="NCBIfam" id="TIGR00239">
    <property type="entry name" value="2oxo_dh_E1"/>
    <property type="match status" value="1"/>
</dbReference>
<feature type="coiled-coil region" evidence="30">
    <location>
        <begin position="774"/>
        <end position="801"/>
    </location>
</feature>
<dbReference type="Proteomes" id="UP000465622">
    <property type="component" value="Chromosome"/>
</dbReference>
<evidence type="ECO:0000313" key="33">
    <source>
        <dbReference type="EMBL" id="BBX31069.1"/>
    </source>
</evidence>
<evidence type="ECO:0000256" key="23">
    <source>
        <dbReference type="ARBA" id="ARBA00032625"/>
    </source>
</evidence>
<dbReference type="Gene3D" id="1.10.287.1150">
    <property type="entry name" value="TPP helical domain"/>
    <property type="match status" value="1"/>
</dbReference>
<keyword evidence="20" id="KW-0012">Acyltransferase</keyword>
<keyword evidence="11" id="KW-0816">Tricarboxylic acid cycle</keyword>
<keyword evidence="14" id="KW-0210">Decarboxylase</keyword>
<comment type="similarity">
    <text evidence="5">Belongs to the 2-oxoacid dehydrogenase family. Kgd subfamily.</text>
</comment>
<feature type="compositionally biased region" description="Low complexity" evidence="31">
    <location>
        <begin position="74"/>
        <end position="84"/>
    </location>
</feature>
<comment type="catalytic activity">
    <reaction evidence="27">
        <text>2-oxoglutarate + H(+) = succinate semialdehyde + CO2</text>
        <dbReference type="Rhea" id="RHEA:10524"/>
        <dbReference type="ChEBI" id="CHEBI:15378"/>
        <dbReference type="ChEBI" id="CHEBI:16526"/>
        <dbReference type="ChEBI" id="CHEBI:16810"/>
        <dbReference type="ChEBI" id="CHEBI:57706"/>
        <dbReference type="EC" id="4.1.1.71"/>
    </reaction>
</comment>
<evidence type="ECO:0000256" key="7">
    <source>
        <dbReference type="ARBA" id="ARBA00012280"/>
    </source>
</evidence>
<keyword evidence="16" id="KW-0560">Oxidoreductase</keyword>
<dbReference type="PIRSF" id="PIRSF000157">
    <property type="entry name" value="Oxoglu_dh_E1"/>
    <property type="match status" value="1"/>
</dbReference>
<evidence type="ECO:0000256" key="9">
    <source>
        <dbReference type="ARBA" id="ARBA00013148"/>
    </source>
</evidence>
<dbReference type="Pfam" id="PF16870">
    <property type="entry name" value="OxoGdeHyase_C"/>
    <property type="match status" value="1"/>
</dbReference>
<dbReference type="InterPro" id="IPR011603">
    <property type="entry name" value="2oxoglutarate_DH_E1"/>
</dbReference>
<dbReference type="NCBIfam" id="NF008907">
    <property type="entry name" value="PRK12270.1"/>
    <property type="match status" value="1"/>
</dbReference>
<evidence type="ECO:0000256" key="15">
    <source>
        <dbReference type="ARBA" id="ARBA00022842"/>
    </source>
</evidence>
<dbReference type="SUPFAM" id="SSF52518">
    <property type="entry name" value="Thiamin diphosphate-binding fold (THDP-binding)"/>
    <property type="match status" value="2"/>
</dbReference>
<comment type="catalytic activity">
    <reaction evidence="28">
        <text>N(6)-[(R)-lipoyl]-L-lysyl-[protein] + 2-oxoglutarate + H(+) = N(6)-[(R)-S(8)-succinyldihydrolipoyl]-L-lysyl-[protein] + CO2</text>
        <dbReference type="Rhea" id="RHEA:12188"/>
        <dbReference type="Rhea" id="RHEA-COMP:10474"/>
        <dbReference type="Rhea" id="RHEA-COMP:20092"/>
        <dbReference type="ChEBI" id="CHEBI:15378"/>
        <dbReference type="ChEBI" id="CHEBI:16526"/>
        <dbReference type="ChEBI" id="CHEBI:16810"/>
        <dbReference type="ChEBI" id="CHEBI:83099"/>
        <dbReference type="ChEBI" id="CHEBI:83120"/>
        <dbReference type="EC" id="1.2.4.2"/>
    </reaction>
</comment>
<proteinExistence type="inferred from homology"/>
<evidence type="ECO:0000256" key="8">
    <source>
        <dbReference type="ARBA" id="ARBA00012945"/>
    </source>
</evidence>
<evidence type="ECO:0000313" key="34">
    <source>
        <dbReference type="Proteomes" id="UP000465622"/>
    </source>
</evidence>
<dbReference type="EC" id="4.1.1.71" evidence="6"/>
<dbReference type="InterPro" id="IPR031717">
    <property type="entry name" value="ODO-1/KGD_C"/>
</dbReference>
<evidence type="ECO:0000256" key="16">
    <source>
        <dbReference type="ARBA" id="ARBA00023002"/>
    </source>
</evidence>
<dbReference type="Gene3D" id="3.40.50.970">
    <property type="match status" value="1"/>
</dbReference>
<evidence type="ECO:0000256" key="20">
    <source>
        <dbReference type="ARBA" id="ARBA00023315"/>
    </source>
</evidence>
<keyword evidence="34" id="KW-1185">Reference proteome</keyword>
<evidence type="ECO:0000256" key="26">
    <source>
        <dbReference type="ARBA" id="ARBA00047721"/>
    </source>
</evidence>
<keyword evidence="17" id="KW-0786">Thiamine pyrophosphate</keyword>
<reference evidence="33 34" key="1">
    <citation type="journal article" date="2019" name="Emerg. Microbes Infect.">
        <title>Comprehensive subspecies identification of 175 nontuberculous mycobacteria species based on 7547 genomic profiles.</title>
        <authorList>
            <person name="Matsumoto Y."/>
            <person name="Kinjo T."/>
            <person name="Motooka D."/>
            <person name="Nabeya D."/>
            <person name="Jung N."/>
            <person name="Uechi K."/>
            <person name="Horii T."/>
            <person name="Iida T."/>
            <person name="Fujita J."/>
            <person name="Nakamura S."/>
        </authorList>
    </citation>
    <scope>NUCLEOTIDE SEQUENCE [LARGE SCALE GENOMIC DNA]</scope>
    <source>
        <strain evidence="33 34">JCM 12375</strain>
    </source>
</reference>
<dbReference type="EMBL" id="AP022567">
    <property type="protein sequence ID" value="BBX31069.1"/>
    <property type="molecule type" value="Genomic_DNA"/>
</dbReference>
<evidence type="ECO:0000256" key="11">
    <source>
        <dbReference type="ARBA" id="ARBA00022532"/>
    </source>
</evidence>
<evidence type="ECO:0000256" key="28">
    <source>
        <dbReference type="ARBA" id="ARBA00051911"/>
    </source>
</evidence>
<gene>
    <name evidence="33" type="primary">kgd</name>
    <name evidence="33" type="ORF">MMAGJ_03510</name>
</gene>
<feature type="region of interest" description="Disordered" evidence="31">
    <location>
        <begin position="23"/>
        <end position="88"/>
    </location>
</feature>
<evidence type="ECO:0000256" key="22">
    <source>
        <dbReference type="ARBA" id="ARBA00030696"/>
    </source>
</evidence>
<feature type="compositionally biased region" description="Pro residues" evidence="31">
    <location>
        <begin position="51"/>
        <end position="61"/>
    </location>
</feature>
<keyword evidence="15" id="KW-0460">Magnesium</keyword>
<evidence type="ECO:0000256" key="17">
    <source>
        <dbReference type="ARBA" id="ARBA00023052"/>
    </source>
</evidence>
<feature type="domain" description="Transketolase-like pyrimidine-binding" evidence="32">
    <location>
        <begin position="864"/>
        <end position="1063"/>
    </location>
</feature>
<accession>A0ABM7HKQ0</accession>
<comment type="cofactor">
    <cofactor evidence="2">
        <name>thiamine diphosphate</name>
        <dbReference type="ChEBI" id="CHEBI:58937"/>
    </cofactor>
</comment>
<evidence type="ECO:0000256" key="1">
    <source>
        <dbReference type="ARBA" id="ARBA00001946"/>
    </source>
</evidence>
<dbReference type="InterPro" id="IPR029061">
    <property type="entry name" value="THDP-binding"/>
</dbReference>
<dbReference type="EC" id="1.2.4.2" evidence="7"/>
<evidence type="ECO:0000256" key="21">
    <source>
        <dbReference type="ARBA" id="ARBA00029773"/>
    </source>
</evidence>
<evidence type="ECO:0000256" key="5">
    <source>
        <dbReference type="ARBA" id="ARBA00007702"/>
    </source>
</evidence>
<keyword evidence="13" id="KW-0479">Metal-binding</keyword>
<evidence type="ECO:0000256" key="24">
    <source>
        <dbReference type="ARBA" id="ARBA00032880"/>
    </source>
</evidence>
<keyword evidence="19" id="KW-0511">Multifunctional enzyme</keyword>
<dbReference type="InterPro" id="IPR001078">
    <property type="entry name" value="2-oxoacid_DH_actylTfrase"/>
</dbReference>
<keyword evidence="20" id="KW-0808">Transferase</keyword>
<dbReference type="EC" id="2.2.1.5" evidence="9"/>
<sequence length="1216" mass="133997">MYRKFREDPSSVDPSWHEFLVDYSPEPAADTSAANGQPAAPAVPAQTTTTAPPPAPAPAPAAKPAKPAEPAKPAKPAATAPAPAEGDENQVLRGAAAAVVKNMNASLEVPTATSVRAIPAKLMIDNRIVINNHLKRTRGGKISFTHLLGYAIVQAVKKFPNMNRHFAEVNGKPNAVTPAHTNLGLAIDLPGKDGSRSLVVAAIKRCETMRFGQFIAAYEDIVRRARDGKLTAEDFSGVTISLTNPGTIGTVHSVPRLMAGQGAIIGAGAMEYPAEFQGASEERINEVGIGKLITLTSTYDHRIIQGAESGDFLRTIHQLLLDDEFFDEIFRELGIPYEPVRWRTDNPDSITDKNARIIELIAAYRNRGHLMADIDPLRLDKTRFRSHPDLDVLTHGLTLWDLDREFKVDGFAGKQYMKLRDVLSVLRDAYCRHVGVEYTHILEPEQQKWLQERIEIKHDKPTVAEQKYILSKLNAAEAFETFLQTKYVGQKRFSLEGAETVIPMMDAAIDQAAEHGLDEVVIGMPHRGRLNVLANIVGKPYSQIFTEFEGNLNPSQAHGSGDVKYHLGASGNYIQMFGDNDIEVSLTANPSHLEAVDPVLEGLVRAKQDLLDDGADAEGSQRFSVVPLMLHGDAAFAGQGVVAETLNLALLRGYRTGGTIHIVVNNQIGFTTAPTDSRSSEYCTDVAKMIGAPIFHVNGDDPEACAWVARLAIDFRQAFKKDVVIDMLCYRRRGHNEGDDPSMTQPYMYDVIDTKRGSRKAYTEALIGRGDISMKEAEDALRDYQGQLERVFNEVRELEKHAAEPSESVEADQQIPQRLATAVDKSLLARIGDAHLALPDGFTVHPRVKPVLEKRREMAYEGKIDWAFAELLALGSLVAEGKLVRLSGQDTQRGTFTQRHAVIVDRKTGEEFTPLQLLATNTDGTPTGGKFLVYNSALSEYAAVGFEYGYSVGNPDAMVLWEAQFGDFVNGAQSIIDEFISSGEAKWGQLSDVVLLLPHGHEGQGPDHTSGRIERFLQLWAEGSMTIAVPSTPANYFHLLRRHGLDGIQRPLIVFTPKSMLRNKAAVSDIRDFTENKFRSVLEEPTYTDGDGDRGKVRRVVLCSGKIYYDLVARKAKDNRDDVAIVRLEQLAPLPKRRLAETLDRYPNVTEKFWVQEEPANQGAWPSLGLTLPEVLPDYFTGIKRISRRAMSAPSSGSSKVHAVEQQEIIDEVFAS</sequence>
<dbReference type="SUPFAM" id="SSF52777">
    <property type="entry name" value="CoA-dependent acyltransferases"/>
    <property type="match status" value="1"/>
</dbReference>
<evidence type="ECO:0000256" key="29">
    <source>
        <dbReference type="ARBA" id="ARBA00052761"/>
    </source>
</evidence>
<evidence type="ECO:0000256" key="27">
    <source>
        <dbReference type="ARBA" id="ARBA00049135"/>
    </source>
</evidence>
<dbReference type="Gene3D" id="3.40.50.11610">
    <property type="entry name" value="Multifunctional 2-oxoglutarate metabolism enzyme, C-terminal domain"/>
    <property type="match status" value="1"/>
</dbReference>
<organism evidence="33 34">
    <name type="scientific">Mycolicibacterium mageritense</name>
    <name type="common">Mycobacterium mageritense</name>
    <dbReference type="NCBI Taxonomy" id="53462"/>
    <lineage>
        <taxon>Bacteria</taxon>
        <taxon>Bacillati</taxon>
        <taxon>Actinomycetota</taxon>
        <taxon>Actinomycetes</taxon>
        <taxon>Mycobacteriales</taxon>
        <taxon>Mycobacteriaceae</taxon>
        <taxon>Mycolicibacterium</taxon>
    </lineage>
</organism>
<dbReference type="InterPro" id="IPR001017">
    <property type="entry name" value="DH_E1"/>
</dbReference>
<dbReference type="Gene3D" id="3.40.50.12470">
    <property type="match status" value="1"/>
</dbReference>
<dbReference type="EC" id="2.3.1.61" evidence="8"/>
<evidence type="ECO:0000256" key="18">
    <source>
        <dbReference type="ARBA" id="ARBA00023239"/>
    </source>
</evidence>
<comment type="pathway">
    <text evidence="4">Carbohydrate metabolism; tricarboxylic acid cycle; succinate from 2-oxoglutarate (transferase route): step 1/2.</text>
</comment>
<evidence type="ECO:0000256" key="3">
    <source>
        <dbReference type="ARBA" id="ARBA00004813"/>
    </source>
</evidence>
<dbReference type="NCBIfam" id="NF006914">
    <property type="entry name" value="PRK09404.1"/>
    <property type="match status" value="1"/>
</dbReference>
<dbReference type="InterPro" id="IPR023213">
    <property type="entry name" value="CAT-like_dom_sf"/>
</dbReference>
<evidence type="ECO:0000256" key="4">
    <source>
        <dbReference type="ARBA" id="ARBA00005053"/>
    </source>
</evidence>
<protein>
    <recommendedName>
        <fullName evidence="10">Multifunctional 2-oxoglutarate metabolism enzyme</fullName>
        <ecNumber evidence="7">1.2.4.2</ecNumber>
        <ecNumber evidence="9">2.2.1.5</ecNumber>
        <ecNumber evidence="8">2.3.1.61</ecNumber>
        <ecNumber evidence="6">4.1.1.71</ecNumber>
    </recommendedName>
    <alternativeName>
        <fullName evidence="21">2-hydroxy-3-oxoadipate synthase</fullName>
    </alternativeName>
    <alternativeName>
        <fullName evidence="22">2-oxoglutarate carboxy-lyase</fullName>
    </alternativeName>
    <alternativeName>
        <fullName evidence="24">2-oxoglutarate decarboxylase</fullName>
    </alternativeName>
    <alternativeName>
        <fullName evidence="23">Alpha-ketoglutarate decarboxylase</fullName>
    </alternativeName>
    <alternativeName>
        <fullName evidence="25">Alpha-ketoglutarate-glyoxylate carboligase</fullName>
    </alternativeName>
</protein>
<dbReference type="SMART" id="SM00861">
    <property type="entry name" value="Transket_pyr"/>
    <property type="match status" value="1"/>
</dbReference>
<evidence type="ECO:0000256" key="12">
    <source>
        <dbReference type="ARBA" id="ARBA00022533"/>
    </source>
</evidence>
<dbReference type="Pfam" id="PF00198">
    <property type="entry name" value="2-oxoacid_dh"/>
    <property type="match status" value="1"/>
</dbReference>
<evidence type="ECO:0000256" key="13">
    <source>
        <dbReference type="ARBA" id="ARBA00022723"/>
    </source>
</evidence>
<feature type="compositionally biased region" description="Low complexity" evidence="31">
    <location>
        <begin position="38"/>
        <end position="50"/>
    </location>
</feature>
<comment type="cofactor">
    <cofactor evidence="1">
        <name>Mg(2+)</name>
        <dbReference type="ChEBI" id="CHEBI:18420"/>
    </cofactor>
</comment>
<comment type="catalytic activity">
    <reaction evidence="29">
        <text>N(6)-[(R)-dihydrolipoyl]-L-lysyl-[protein] + succinyl-CoA = N(6)-[(R)-S(8)-succinyldihydrolipoyl]-L-lysyl-[protein] + CoA</text>
        <dbReference type="Rhea" id="RHEA:15213"/>
        <dbReference type="Rhea" id="RHEA-COMP:10475"/>
        <dbReference type="Rhea" id="RHEA-COMP:20092"/>
        <dbReference type="ChEBI" id="CHEBI:57287"/>
        <dbReference type="ChEBI" id="CHEBI:57292"/>
        <dbReference type="ChEBI" id="CHEBI:83100"/>
        <dbReference type="ChEBI" id="CHEBI:83120"/>
        <dbReference type="EC" id="2.3.1.61"/>
    </reaction>
</comment>
<dbReference type="CDD" id="cd02016">
    <property type="entry name" value="TPP_E1_OGDC_like"/>
    <property type="match status" value="1"/>
</dbReference>
<dbReference type="Gene3D" id="3.30.559.10">
    <property type="entry name" value="Chloramphenicol acetyltransferase-like domain"/>
    <property type="match status" value="1"/>
</dbReference>
<dbReference type="InterPro" id="IPR005475">
    <property type="entry name" value="Transketolase-like_Pyr-bd"/>
</dbReference>
<dbReference type="PANTHER" id="PTHR23152">
    <property type="entry name" value="2-OXOGLUTARATE DEHYDROGENASE"/>
    <property type="match status" value="1"/>
</dbReference>
<evidence type="ECO:0000256" key="31">
    <source>
        <dbReference type="SAM" id="MobiDB-lite"/>
    </source>
</evidence>
<evidence type="ECO:0000259" key="32">
    <source>
        <dbReference type="SMART" id="SM00861"/>
    </source>
</evidence>
<keyword evidence="30" id="KW-0175">Coiled coil</keyword>
<dbReference type="Pfam" id="PF00676">
    <property type="entry name" value="E1_dh"/>
    <property type="match status" value="1"/>
</dbReference>
<dbReference type="Pfam" id="PF02779">
    <property type="entry name" value="Transket_pyr"/>
    <property type="match status" value="1"/>
</dbReference>
<evidence type="ECO:0000256" key="19">
    <source>
        <dbReference type="ARBA" id="ARBA00023268"/>
    </source>
</evidence>